<dbReference type="CDD" id="cd07035">
    <property type="entry name" value="TPP_PYR_POX_like"/>
    <property type="match status" value="1"/>
</dbReference>
<evidence type="ECO:0000256" key="13">
    <source>
        <dbReference type="ARBA" id="ARBA00048670"/>
    </source>
</evidence>
<protein>
    <recommendedName>
        <fullName evidence="4 14">Acetolactate synthase</fullName>
        <ecNumber evidence="4 14">2.2.1.6</ecNumber>
    </recommendedName>
</protein>
<name>A0A081BQN6_9BACT</name>
<dbReference type="SUPFAM" id="SSF52467">
    <property type="entry name" value="DHS-like NAD/FAD-binding domain"/>
    <property type="match status" value="1"/>
</dbReference>
<comment type="cofactor">
    <cofactor evidence="14">
        <name>Mg(2+)</name>
        <dbReference type="ChEBI" id="CHEBI:18420"/>
    </cofactor>
    <text evidence="14">Binds 1 Mg(2+) ion per subunit.</text>
</comment>
<dbReference type="GO" id="GO:0005948">
    <property type="term" value="C:acetolactate synthase complex"/>
    <property type="evidence" value="ECO:0007669"/>
    <property type="project" value="TreeGrafter"/>
</dbReference>
<dbReference type="Gene3D" id="3.40.50.970">
    <property type="match status" value="2"/>
</dbReference>
<dbReference type="AlphaFoldDB" id="A0A081BQN6"/>
<keyword evidence="10 14" id="KW-0460">Magnesium</keyword>
<dbReference type="Pfam" id="PF00205">
    <property type="entry name" value="TPP_enzyme_M"/>
    <property type="match status" value="1"/>
</dbReference>
<dbReference type="InterPro" id="IPR039368">
    <property type="entry name" value="AHAS_TPP"/>
</dbReference>
<feature type="domain" description="Thiamine pyrophosphate enzyme central" evidence="15">
    <location>
        <begin position="194"/>
        <end position="328"/>
    </location>
</feature>
<keyword evidence="12 14" id="KW-0100">Branched-chain amino acid biosynthesis</keyword>
<dbReference type="FunFam" id="3.40.50.970:FF:000016">
    <property type="entry name" value="Acetolactate synthase"/>
    <property type="match status" value="1"/>
</dbReference>
<dbReference type="PANTHER" id="PTHR18968:SF13">
    <property type="entry name" value="ACETOLACTATE SYNTHASE CATALYTIC SUBUNIT, MITOCHONDRIAL"/>
    <property type="match status" value="1"/>
</dbReference>
<dbReference type="UniPathway" id="UPA00049">
    <property type="reaction ID" value="UER00059"/>
</dbReference>
<dbReference type="Pfam" id="PF02775">
    <property type="entry name" value="TPP_enzyme_C"/>
    <property type="match status" value="1"/>
</dbReference>
<evidence type="ECO:0000313" key="19">
    <source>
        <dbReference type="Proteomes" id="UP000030700"/>
    </source>
</evidence>
<comment type="catalytic activity">
    <reaction evidence="13 14">
        <text>2 pyruvate + H(+) = (2S)-2-acetolactate + CO2</text>
        <dbReference type="Rhea" id="RHEA:25249"/>
        <dbReference type="ChEBI" id="CHEBI:15361"/>
        <dbReference type="ChEBI" id="CHEBI:15378"/>
        <dbReference type="ChEBI" id="CHEBI:16526"/>
        <dbReference type="ChEBI" id="CHEBI:58476"/>
        <dbReference type="EC" id="2.2.1.6"/>
    </reaction>
</comment>
<comment type="similarity">
    <text evidence="3 14">Belongs to the TPP enzyme family.</text>
</comment>
<evidence type="ECO:0000256" key="12">
    <source>
        <dbReference type="ARBA" id="ARBA00023304"/>
    </source>
</evidence>
<feature type="domain" description="Thiamine pyrophosphate enzyme TPP-binding" evidence="16">
    <location>
        <begin position="387"/>
        <end position="536"/>
    </location>
</feature>
<accession>A0A081BQN6</accession>
<evidence type="ECO:0000256" key="6">
    <source>
        <dbReference type="ARBA" id="ARBA00022630"/>
    </source>
</evidence>
<dbReference type="CDD" id="cd02015">
    <property type="entry name" value="TPP_AHAS"/>
    <property type="match status" value="1"/>
</dbReference>
<evidence type="ECO:0000259" key="15">
    <source>
        <dbReference type="Pfam" id="PF00205"/>
    </source>
</evidence>
<dbReference type="Gene3D" id="3.40.50.1220">
    <property type="entry name" value="TPP-binding domain"/>
    <property type="match status" value="1"/>
</dbReference>
<dbReference type="GO" id="GO:0009097">
    <property type="term" value="P:isoleucine biosynthetic process"/>
    <property type="evidence" value="ECO:0007669"/>
    <property type="project" value="UniProtKB-UniPathway"/>
</dbReference>
<dbReference type="InterPro" id="IPR029035">
    <property type="entry name" value="DHS-like_NAD/FAD-binding_dom"/>
</dbReference>
<dbReference type="HOGENOM" id="CLU_013748_1_2_0"/>
<evidence type="ECO:0000256" key="1">
    <source>
        <dbReference type="ARBA" id="ARBA00004974"/>
    </source>
</evidence>
<keyword evidence="6" id="KW-0285">Flavoprotein</keyword>
<dbReference type="InterPro" id="IPR045229">
    <property type="entry name" value="TPP_enz"/>
</dbReference>
<feature type="domain" description="Thiamine pyrophosphate enzyme N-terminal TPP-binding" evidence="17">
    <location>
        <begin position="4"/>
        <end position="117"/>
    </location>
</feature>
<dbReference type="InterPro" id="IPR012001">
    <property type="entry name" value="Thiamin_PyroP_enz_TPP-bd_dom"/>
</dbReference>
<evidence type="ECO:0000256" key="10">
    <source>
        <dbReference type="ARBA" id="ARBA00022842"/>
    </source>
</evidence>
<evidence type="ECO:0000256" key="5">
    <source>
        <dbReference type="ARBA" id="ARBA00022605"/>
    </source>
</evidence>
<keyword evidence="11 14" id="KW-0786">Thiamine pyrophosphate</keyword>
<evidence type="ECO:0000259" key="17">
    <source>
        <dbReference type="Pfam" id="PF02776"/>
    </source>
</evidence>
<organism evidence="18">
    <name type="scientific">Candidatus Moduliflexus flocculans</name>
    <dbReference type="NCBI Taxonomy" id="1499966"/>
    <lineage>
        <taxon>Bacteria</taxon>
        <taxon>Candidatus Moduliflexota</taxon>
        <taxon>Candidatus Moduliflexia</taxon>
        <taxon>Candidatus Moduliflexales</taxon>
        <taxon>Candidatus Moduliflexaceae</taxon>
    </lineage>
</organism>
<proteinExistence type="inferred from homology"/>
<evidence type="ECO:0000256" key="2">
    <source>
        <dbReference type="ARBA" id="ARBA00005025"/>
    </source>
</evidence>
<evidence type="ECO:0000256" key="4">
    <source>
        <dbReference type="ARBA" id="ARBA00013145"/>
    </source>
</evidence>
<dbReference type="FunFam" id="3.40.50.1220:FF:000008">
    <property type="entry name" value="Acetolactate synthase"/>
    <property type="match status" value="1"/>
</dbReference>
<dbReference type="EC" id="2.2.1.6" evidence="4 14"/>
<dbReference type="GO" id="GO:0050660">
    <property type="term" value="F:flavin adenine dinucleotide binding"/>
    <property type="evidence" value="ECO:0007669"/>
    <property type="project" value="InterPro"/>
</dbReference>
<keyword evidence="8 14" id="KW-0479">Metal-binding</keyword>
<dbReference type="GO" id="GO:0003984">
    <property type="term" value="F:acetolactate synthase activity"/>
    <property type="evidence" value="ECO:0007669"/>
    <property type="project" value="UniProtKB-EC"/>
</dbReference>
<dbReference type="UniPathway" id="UPA00047">
    <property type="reaction ID" value="UER00055"/>
</dbReference>
<dbReference type="Proteomes" id="UP000030700">
    <property type="component" value="Unassembled WGS sequence"/>
</dbReference>
<evidence type="ECO:0000256" key="11">
    <source>
        <dbReference type="ARBA" id="ARBA00023052"/>
    </source>
</evidence>
<dbReference type="GO" id="GO:0000287">
    <property type="term" value="F:magnesium ion binding"/>
    <property type="evidence" value="ECO:0007669"/>
    <property type="project" value="UniProtKB-UniRule"/>
</dbReference>
<dbReference type="PROSITE" id="PS00187">
    <property type="entry name" value="TPP_ENZYMES"/>
    <property type="match status" value="1"/>
</dbReference>
<dbReference type="Pfam" id="PF02776">
    <property type="entry name" value="TPP_enzyme_N"/>
    <property type="match status" value="1"/>
</dbReference>
<evidence type="ECO:0000256" key="3">
    <source>
        <dbReference type="ARBA" id="ARBA00007812"/>
    </source>
</evidence>
<evidence type="ECO:0000256" key="8">
    <source>
        <dbReference type="ARBA" id="ARBA00022723"/>
    </source>
</evidence>
<comment type="cofactor">
    <cofactor evidence="14">
        <name>thiamine diphosphate</name>
        <dbReference type="ChEBI" id="CHEBI:58937"/>
    </cofactor>
    <text evidence="14">Binds 1 thiamine pyrophosphate per subunit.</text>
</comment>
<keyword evidence="7 14" id="KW-0808">Transferase</keyword>
<dbReference type="STRING" id="1499966.U14_04990"/>
<reference evidence="18" key="1">
    <citation type="journal article" date="2015" name="PeerJ">
        <title>First genomic representation of candidate bacterial phylum KSB3 points to enhanced environmental sensing as a trigger of wastewater bulking.</title>
        <authorList>
            <person name="Sekiguchi Y."/>
            <person name="Ohashi A."/>
            <person name="Parks D.H."/>
            <person name="Yamauchi T."/>
            <person name="Tyson G.W."/>
            <person name="Hugenholtz P."/>
        </authorList>
    </citation>
    <scope>NUCLEOTIDE SEQUENCE [LARGE SCALE GENOMIC DNA]</scope>
</reference>
<evidence type="ECO:0000259" key="16">
    <source>
        <dbReference type="Pfam" id="PF02775"/>
    </source>
</evidence>
<dbReference type="NCBIfam" id="TIGR00118">
    <property type="entry name" value="acolac_lg"/>
    <property type="match status" value="1"/>
</dbReference>
<dbReference type="PANTHER" id="PTHR18968">
    <property type="entry name" value="THIAMINE PYROPHOSPHATE ENZYMES"/>
    <property type="match status" value="1"/>
</dbReference>
<sequence>MKKTGSQIVMECLKAQGVDLIFGYPGGQIMPIYDALYQSGLKHILTRHEQGACHAADSYARVSGNVGVVFATSGPGATNLVTGLANAYMDSVPLVAVTGQVPTASIGTDAFQEADIYGITIPVTKYNYLVKDVNLLAETFAEAFYIARTGRPGPVLIDIPKDVQFASIEYVPTQAIPLLKYVPETRYDYADELETLTRYLREAQRPVLYVGGGAVQSGAAAEILKIAKHAAIPVTTTLLGLGAFPCDDDLFLGFPGMHGTRCANEAIHHADLLIAVGVRFDDRVTGDVSRFAKGAKIAHIDIDPAEHRKVVDTHLPIIGDAKEVMAALWQRIASDTFDAHAAWLQQIATWKQQYPLTYQQSDTTVKPQFVVQQISDLTQGEAIITTGVGQHQMWTGQYYCFKHPRQWVTSGGLGTMGFCLPSAVGAQLAAPEKLVVCVTGDGSVQMNMQELVTAAYYRIPIKIVVLDNGYLGMVRQWQELFFERRYSETHLANGNPDFVALAKSCGLEAFRISSPADVRSTLQQAFETPGPVLVHCPIEPEENVYPMIPSGKSVLETIG</sequence>
<keyword evidence="19" id="KW-1185">Reference proteome</keyword>
<dbReference type="InterPro" id="IPR029061">
    <property type="entry name" value="THDP-binding"/>
</dbReference>
<comment type="pathway">
    <text evidence="2 14">Amino-acid biosynthesis; L-valine biosynthesis; L-valine from pyruvate: step 1/4.</text>
</comment>
<dbReference type="InterPro" id="IPR012846">
    <property type="entry name" value="Acetolactate_synth_lsu"/>
</dbReference>
<evidence type="ECO:0000256" key="9">
    <source>
        <dbReference type="ARBA" id="ARBA00022827"/>
    </source>
</evidence>
<comment type="pathway">
    <text evidence="1 14">Amino-acid biosynthesis; L-isoleucine biosynthesis; L-isoleucine from 2-oxobutanoate: step 1/4.</text>
</comment>
<evidence type="ECO:0000256" key="14">
    <source>
        <dbReference type="RuleBase" id="RU003591"/>
    </source>
</evidence>
<dbReference type="InterPro" id="IPR012000">
    <property type="entry name" value="Thiamin_PyroP_enz_cen_dom"/>
</dbReference>
<dbReference type="GO" id="GO:0009099">
    <property type="term" value="P:L-valine biosynthetic process"/>
    <property type="evidence" value="ECO:0007669"/>
    <property type="project" value="UniProtKB-UniPathway"/>
</dbReference>
<dbReference type="FunFam" id="3.40.50.970:FF:000007">
    <property type="entry name" value="Acetolactate synthase"/>
    <property type="match status" value="1"/>
</dbReference>
<keyword evidence="9" id="KW-0274">FAD</keyword>
<dbReference type="InterPro" id="IPR000399">
    <property type="entry name" value="TPP-bd_CS"/>
</dbReference>
<evidence type="ECO:0000313" key="18">
    <source>
        <dbReference type="EMBL" id="GAK53717.1"/>
    </source>
</evidence>
<dbReference type="GO" id="GO:0030976">
    <property type="term" value="F:thiamine pyrophosphate binding"/>
    <property type="evidence" value="ECO:0007669"/>
    <property type="project" value="UniProtKB-UniRule"/>
</dbReference>
<dbReference type="SUPFAM" id="SSF52518">
    <property type="entry name" value="Thiamin diphosphate-binding fold (THDP-binding)"/>
    <property type="match status" value="2"/>
</dbReference>
<dbReference type="InterPro" id="IPR011766">
    <property type="entry name" value="TPP_enzyme_TPP-bd"/>
</dbReference>
<gene>
    <name evidence="18" type="ORF">U14_04990</name>
</gene>
<keyword evidence="5 14" id="KW-0028">Amino-acid biosynthesis</keyword>
<dbReference type="EMBL" id="DF820460">
    <property type="protein sequence ID" value="GAK53717.1"/>
    <property type="molecule type" value="Genomic_DNA"/>
</dbReference>
<evidence type="ECO:0000256" key="7">
    <source>
        <dbReference type="ARBA" id="ARBA00022679"/>
    </source>
</evidence>